<keyword evidence="2" id="KW-1133">Transmembrane helix</keyword>
<feature type="compositionally biased region" description="Polar residues" evidence="1">
    <location>
        <begin position="1"/>
        <end position="10"/>
    </location>
</feature>
<keyword evidence="2" id="KW-0472">Membrane</keyword>
<gene>
    <name evidence="3" type="ORF">Raf01_38000</name>
</gene>
<evidence type="ECO:0000313" key="4">
    <source>
        <dbReference type="Proteomes" id="UP000642748"/>
    </source>
</evidence>
<accession>A0A8J3VRQ3</accession>
<sequence>MVSQTPSETDSVGHPEVPFAPAPQPPPRPKWHSAPWWAGIGGVAAVIATLIGLAAWWFPHGANGPGGSGTPTISITSVGVKPTPSGGLEFTFTGVTSNLPDNAWVFVVARSPGGASPGIVNGAGDESLPWLVSPMARTRADGRWSVVWDLSKEQATGTWTAVIFDSSCPHGTCAGNPYFILGQRGPSADGVVSTGQSDQTAPAPSS</sequence>
<evidence type="ECO:0000256" key="1">
    <source>
        <dbReference type="SAM" id="MobiDB-lite"/>
    </source>
</evidence>
<name>A0A8J3VRQ3_9ACTN</name>
<proteinExistence type="predicted"/>
<feature type="region of interest" description="Disordered" evidence="1">
    <location>
        <begin position="1"/>
        <end position="30"/>
    </location>
</feature>
<reference evidence="3" key="1">
    <citation type="submission" date="2021-01" db="EMBL/GenBank/DDBJ databases">
        <title>Whole genome shotgun sequence of Rugosimonospora africana NBRC 104875.</title>
        <authorList>
            <person name="Komaki H."/>
            <person name="Tamura T."/>
        </authorList>
    </citation>
    <scope>NUCLEOTIDE SEQUENCE</scope>
    <source>
        <strain evidence="3">NBRC 104875</strain>
    </source>
</reference>
<comment type="caution">
    <text evidence="3">The sequence shown here is derived from an EMBL/GenBank/DDBJ whole genome shotgun (WGS) entry which is preliminary data.</text>
</comment>
<dbReference type="AlphaFoldDB" id="A0A8J3VRQ3"/>
<evidence type="ECO:0000313" key="3">
    <source>
        <dbReference type="EMBL" id="GIH15628.1"/>
    </source>
</evidence>
<feature type="compositionally biased region" description="Pro residues" evidence="1">
    <location>
        <begin position="18"/>
        <end position="28"/>
    </location>
</feature>
<feature type="transmembrane region" description="Helical" evidence="2">
    <location>
        <begin position="36"/>
        <end position="58"/>
    </location>
</feature>
<organism evidence="3 4">
    <name type="scientific">Rugosimonospora africana</name>
    <dbReference type="NCBI Taxonomy" id="556532"/>
    <lineage>
        <taxon>Bacteria</taxon>
        <taxon>Bacillati</taxon>
        <taxon>Actinomycetota</taxon>
        <taxon>Actinomycetes</taxon>
        <taxon>Micromonosporales</taxon>
        <taxon>Micromonosporaceae</taxon>
        <taxon>Rugosimonospora</taxon>
    </lineage>
</organism>
<dbReference type="EMBL" id="BONZ01000036">
    <property type="protein sequence ID" value="GIH15628.1"/>
    <property type="molecule type" value="Genomic_DNA"/>
</dbReference>
<keyword evidence="4" id="KW-1185">Reference proteome</keyword>
<protein>
    <submittedName>
        <fullName evidence="3">Uncharacterized protein</fullName>
    </submittedName>
</protein>
<evidence type="ECO:0000256" key="2">
    <source>
        <dbReference type="SAM" id="Phobius"/>
    </source>
</evidence>
<dbReference type="Proteomes" id="UP000642748">
    <property type="component" value="Unassembled WGS sequence"/>
</dbReference>
<keyword evidence="2" id="KW-0812">Transmembrane</keyword>